<dbReference type="Proteomes" id="UP000694867">
    <property type="component" value="Unplaced"/>
</dbReference>
<proteinExistence type="predicted"/>
<dbReference type="AlphaFoldDB" id="A0AAJ7L7H8"/>
<keyword evidence="1" id="KW-1185">Reference proteome</keyword>
<dbReference type="Gene3D" id="3.40.50.300">
    <property type="entry name" value="P-loop containing nucleotide triphosphate hydrolases"/>
    <property type="match status" value="1"/>
</dbReference>
<dbReference type="SUPFAM" id="SSF56784">
    <property type="entry name" value="HAD-like"/>
    <property type="match status" value="1"/>
</dbReference>
<dbReference type="CTD" id="11284"/>
<reference evidence="2" key="1">
    <citation type="submission" date="2025-08" db="UniProtKB">
        <authorList>
            <consortium name="RefSeq"/>
        </authorList>
    </citation>
    <scope>IDENTIFICATION</scope>
</reference>
<dbReference type="RefSeq" id="XP_018496214.1">
    <property type="nucleotide sequence ID" value="XM_018640698.1"/>
</dbReference>
<dbReference type="GO" id="GO:0046404">
    <property type="term" value="F:ATP-dependent polydeoxyribonucleotide 5'-hydroxyl-kinase activity"/>
    <property type="evidence" value="ECO:0007669"/>
    <property type="project" value="TreeGrafter"/>
</dbReference>
<dbReference type="InterPro" id="IPR023214">
    <property type="entry name" value="HAD_sf"/>
</dbReference>
<dbReference type="PANTHER" id="PTHR12083">
    <property type="entry name" value="BIFUNCTIONAL POLYNUCLEOTIDE PHOSPHATASE/KINASE"/>
    <property type="match status" value="1"/>
</dbReference>
<dbReference type="GO" id="GO:0003690">
    <property type="term" value="F:double-stranded DNA binding"/>
    <property type="evidence" value="ECO:0007669"/>
    <property type="project" value="TreeGrafter"/>
</dbReference>
<dbReference type="GeneID" id="100904964"/>
<dbReference type="InterPro" id="IPR036412">
    <property type="entry name" value="HAD-like_sf"/>
</dbReference>
<dbReference type="FunFam" id="3.40.50.300:FF:000737">
    <property type="entry name" value="Bifunctional polynucleotide phosphatase/kinase"/>
    <property type="match status" value="1"/>
</dbReference>
<accession>A0AAJ7L7H8</accession>
<gene>
    <name evidence="2" type="primary">LOC100904964</name>
</gene>
<dbReference type="NCBIfam" id="TIGR01664">
    <property type="entry name" value="DNA-3'-Pase"/>
    <property type="match status" value="1"/>
</dbReference>
<dbReference type="SUPFAM" id="SSF52540">
    <property type="entry name" value="P-loop containing nucleoside triphosphate hydrolases"/>
    <property type="match status" value="1"/>
</dbReference>
<dbReference type="PANTHER" id="PTHR12083:SF9">
    <property type="entry name" value="BIFUNCTIONAL POLYNUCLEOTIDE PHOSPHATASE_KINASE"/>
    <property type="match status" value="1"/>
</dbReference>
<dbReference type="InterPro" id="IPR006551">
    <property type="entry name" value="Polynucleotide_phosphatase"/>
</dbReference>
<dbReference type="GO" id="GO:0046403">
    <property type="term" value="F:polynucleotide 3'-phosphatase activity"/>
    <property type="evidence" value="ECO:0007669"/>
    <property type="project" value="TreeGrafter"/>
</dbReference>
<dbReference type="Pfam" id="PF08645">
    <property type="entry name" value="PNK3P"/>
    <property type="match status" value="1"/>
</dbReference>
<evidence type="ECO:0000313" key="1">
    <source>
        <dbReference type="Proteomes" id="UP000694867"/>
    </source>
</evidence>
<dbReference type="KEGG" id="goe:100904964"/>
<dbReference type="NCBIfam" id="TIGR01662">
    <property type="entry name" value="HAD-SF-IIIA"/>
    <property type="match status" value="1"/>
</dbReference>
<name>A0AAJ7L7H8_9ACAR</name>
<dbReference type="InterPro" id="IPR006549">
    <property type="entry name" value="HAD-SF_hydro_IIIA"/>
</dbReference>
<protein>
    <submittedName>
        <fullName evidence="2">Uncharacterized protein F21D5.5</fullName>
    </submittedName>
</protein>
<dbReference type="Gene3D" id="3.40.50.1000">
    <property type="entry name" value="HAD superfamily/HAD-like"/>
    <property type="match status" value="1"/>
</dbReference>
<organism evidence="1 2">
    <name type="scientific">Galendromus occidentalis</name>
    <name type="common">western predatory mite</name>
    <dbReference type="NCBI Taxonomy" id="34638"/>
    <lineage>
        <taxon>Eukaryota</taxon>
        <taxon>Metazoa</taxon>
        <taxon>Ecdysozoa</taxon>
        <taxon>Arthropoda</taxon>
        <taxon>Chelicerata</taxon>
        <taxon>Arachnida</taxon>
        <taxon>Acari</taxon>
        <taxon>Parasitiformes</taxon>
        <taxon>Mesostigmata</taxon>
        <taxon>Gamasina</taxon>
        <taxon>Phytoseioidea</taxon>
        <taxon>Phytoseiidae</taxon>
        <taxon>Typhlodrominae</taxon>
        <taxon>Galendromus</taxon>
    </lineage>
</organism>
<dbReference type="InterPro" id="IPR027417">
    <property type="entry name" value="P-loop_NTPase"/>
</dbReference>
<dbReference type="GO" id="GO:0006281">
    <property type="term" value="P:DNA repair"/>
    <property type="evidence" value="ECO:0007669"/>
    <property type="project" value="TreeGrafter"/>
</dbReference>
<evidence type="ECO:0000313" key="2">
    <source>
        <dbReference type="RefSeq" id="XP_018496214.1"/>
    </source>
</evidence>
<dbReference type="Pfam" id="PF13671">
    <property type="entry name" value="AAA_33"/>
    <property type="match status" value="1"/>
</dbReference>
<dbReference type="InterPro" id="IPR013954">
    <property type="entry name" value="PNK3P"/>
</dbReference>
<sequence>MIFEPNGDFRSPKCACFDMDGTIIKNRSGKKFPENYRDWMILYSGKIPEKLHELHRNGYRIVIFSNQRGLATGKQSKPDLKLKFTAIMKKIGVPMTMFLSYGLGVHRKPSVGLWHLLEEQNGPIDKSKSFYVGDAAGRPKNWQPGAAMDHSKVDRLFALNLDINFYTPEEYFLKSSKNKFEMPVFNPKELRKNRTLGVVVEPESEKKEIGSLEDLVRQDLEMLVLVGYPASGKSTLAQIISEKKGYIQINQDTLGSLDRCVRKAGEALSNKKSVIIDNTNFLEEQRRRYIEIARRAGANVRCLWLDCSVDQARHNNKFRLLTSPDAKHKDVTDVVLYTLRKKFEEPKLGEGFLQIVKMHMVPKFDTPQREKLFYMYLLEK</sequence>